<dbReference type="PANTHER" id="PTHR11941">
    <property type="entry name" value="ENOYL-COA HYDRATASE-RELATED"/>
    <property type="match status" value="1"/>
</dbReference>
<keyword evidence="4" id="KW-1185">Reference proteome</keyword>
<dbReference type="EMBL" id="RIAX01000004">
    <property type="protein sequence ID" value="RNF39746.1"/>
    <property type="molecule type" value="Genomic_DNA"/>
</dbReference>
<dbReference type="RefSeq" id="WP_123164941.1">
    <property type="nucleotide sequence ID" value="NZ_RIAX01000004.1"/>
</dbReference>
<evidence type="ECO:0000313" key="3">
    <source>
        <dbReference type="EMBL" id="RNF39746.1"/>
    </source>
</evidence>
<name>A0A3M8P7T7_9BACL</name>
<dbReference type="InterPro" id="IPR029045">
    <property type="entry name" value="ClpP/crotonase-like_dom_sf"/>
</dbReference>
<dbReference type="GO" id="GO:0006635">
    <property type="term" value="P:fatty acid beta-oxidation"/>
    <property type="evidence" value="ECO:0007669"/>
    <property type="project" value="TreeGrafter"/>
</dbReference>
<dbReference type="CDD" id="cd06558">
    <property type="entry name" value="crotonase-like"/>
    <property type="match status" value="1"/>
</dbReference>
<evidence type="ECO:0000313" key="4">
    <source>
        <dbReference type="Proteomes" id="UP000275473"/>
    </source>
</evidence>
<protein>
    <submittedName>
        <fullName evidence="3">Enoyl-CoA hydratase</fullName>
    </submittedName>
</protein>
<dbReference type="OrthoDB" id="9775794at2"/>
<comment type="caution">
    <text evidence="3">The sequence shown here is derived from an EMBL/GenBank/DDBJ whole genome shotgun (WGS) entry which is preliminary data.</text>
</comment>
<dbReference type="InterPro" id="IPR018376">
    <property type="entry name" value="Enoyl-CoA_hyd/isom_CS"/>
</dbReference>
<comment type="similarity">
    <text evidence="1 2">Belongs to the enoyl-CoA hydratase/isomerase family.</text>
</comment>
<sequence>MSDLNFQVNEEGIATIKLNRPERLNAFSLEMIKDWIKALEEVRDSENIRVLVLTGEGRAFCAGGDIKSMLKGDGFLYQKEEEKEDFMSSGIDRKNVLWKYVQRIPLLMSEIDKPTIAAINGPATGAGLDMALMCDLRFASSTSKMGETYINLGIVPGDGGAYFLPRIIGIDKALELLWTGRILTAQEAKECGMITYLTEPDELLEKVYSFASQIANQPPVAIQLTKRAIYQGLNSDLRTSLDMMSSAMGLVTELPDYNERLEAMAKKV</sequence>
<dbReference type="InterPro" id="IPR001753">
    <property type="entry name" value="Enoyl-CoA_hydra/iso"/>
</dbReference>
<dbReference type="PROSITE" id="PS00166">
    <property type="entry name" value="ENOYL_COA_HYDRATASE"/>
    <property type="match status" value="1"/>
</dbReference>
<dbReference type="Proteomes" id="UP000275473">
    <property type="component" value="Unassembled WGS sequence"/>
</dbReference>
<dbReference type="PANTHER" id="PTHR11941:SF54">
    <property type="entry name" value="ENOYL-COA HYDRATASE, MITOCHONDRIAL"/>
    <property type="match status" value="1"/>
</dbReference>
<evidence type="ECO:0000256" key="1">
    <source>
        <dbReference type="ARBA" id="ARBA00005254"/>
    </source>
</evidence>
<evidence type="ECO:0000256" key="2">
    <source>
        <dbReference type="RuleBase" id="RU003707"/>
    </source>
</evidence>
<reference evidence="3 4" key="1">
    <citation type="journal article" date="2018" name="Int. J. Syst. Evol. Microbiol.">
        <title>Planococcus salinus sp. nov., a moderately halophilic bacterium isolated from a saline-alkali soil.</title>
        <authorList>
            <person name="Gan L."/>
        </authorList>
    </citation>
    <scope>NUCLEOTIDE SEQUENCE [LARGE SCALE GENOMIC DNA]</scope>
    <source>
        <strain evidence="3 4">LCB217</strain>
    </source>
</reference>
<dbReference type="Gene3D" id="3.90.226.10">
    <property type="entry name" value="2-enoyl-CoA Hydratase, Chain A, domain 1"/>
    <property type="match status" value="1"/>
</dbReference>
<gene>
    <name evidence="3" type="ORF">EEX84_07205</name>
</gene>
<dbReference type="SUPFAM" id="SSF52096">
    <property type="entry name" value="ClpP/crotonase"/>
    <property type="match status" value="1"/>
</dbReference>
<dbReference type="Pfam" id="PF00378">
    <property type="entry name" value="ECH_1"/>
    <property type="match status" value="1"/>
</dbReference>
<dbReference type="GO" id="GO:0003824">
    <property type="term" value="F:catalytic activity"/>
    <property type="evidence" value="ECO:0007669"/>
    <property type="project" value="InterPro"/>
</dbReference>
<accession>A0A3M8P7T7</accession>
<dbReference type="AlphaFoldDB" id="A0A3M8P7T7"/>
<organism evidence="3 4">
    <name type="scientific">Planococcus salinus</name>
    <dbReference type="NCBI Taxonomy" id="1848460"/>
    <lineage>
        <taxon>Bacteria</taxon>
        <taxon>Bacillati</taxon>
        <taxon>Bacillota</taxon>
        <taxon>Bacilli</taxon>
        <taxon>Bacillales</taxon>
        <taxon>Caryophanaceae</taxon>
        <taxon>Planococcus</taxon>
    </lineage>
</organism>
<proteinExistence type="inferred from homology"/>